<keyword evidence="5" id="KW-0862">Zinc</keyword>
<dbReference type="AlphaFoldDB" id="A0A564YYJ0"/>
<dbReference type="SUPFAM" id="SSF57716">
    <property type="entry name" value="Glucocorticoid receptor-like (DNA-binding domain)"/>
    <property type="match status" value="1"/>
</dbReference>
<dbReference type="EMBL" id="CABIJS010000477">
    <property type="protein sequence ID" value="VUZ52250.1"/>
    <property type="molecule type" value="Genomic_DNA"/>
</dbReference>
<organism evidence="12 13">
    <name type="scientific">Hymenolepis diminuta</name>
    <name type="common">Rat tapeworm</name>
    <dbReference type="NCBI Taxonomy" id="6216"/>
    <lineage>
        <taxon>Eukaryota</taxon>
        <taxon>Metazoa</taxon>
        <taxon>Spiralia</taxon>
        <taxon>Lophotrochozoa</taxon>
        <taxon>Platyhelminthes</taxon>
        <taxon>Cestoda</taxon>
        <taxon>Eucestoda</taxon>
        <taxon>Cyclophyllidea</taxon>
        <taxon>Hymenolepididae</taxon>
        <taxon>Hymenolepis</taxon>
    </lineage>
</organism>
<accession>A0A564YYJ0</accession>
<feature type="domain" description="Nuclear receptor" evidence="11">
    <location>
        <begin position="21"/>
        <end position="96"/>
    </location>
</feature>
<evidence type="ECO:0000256" key="7">
    <source>
        <dbReference type="ARBA" id="ARBA00023125"/>
    </source>
</evidence>
<name>A0A564YYJ0_HYMDI</name>
<evidence type="ECO:0000313" key="13">
    <source>
        <dbReference type="Proteomes" id="UP000321570"/>
    </source>
</evidence>
<reference evidence="12 13" key="1">
    <citation type="submission" date="2019-07" db="EMBL/GenBank/DDBJ databases">
        <authorList>
            <person name="Jastrzebski P J."/>
            <person name="Paukszto L."/>
            <person name="Jastrzebski P J."/>
        </authorList>
    </citation>
    <scope>NUCLEOTIDE SEQUENCE [LARGE SCALE GENOMIC DNA]</scope>
    <source>
        <strain evidence="12 13">WMS-il1</strain>
    </source>
</reference>
<dbReference type="Gene3D" id="3.30.50.10">
    <property type="entry name" value="Erythroid Transcription Factor GATA-1, subunit A"/>
    <property type="match status" value="1"/>
</dbReference>
<dbReference type="InterPro" id="IPR050274">
    <property type="entry name" value="Nuclear_hormone_rcpt_NR2"/>
</dbReference>
<keyword evidence="6" id="KW-0805">Transcription regulation</keyword>
<feature type="non-terminal residue" evidence="12">
    <location>
        <position position="160"/>
    </location>
</feature>
<proteinExistence type="inferred from homology"/>
<evidence type="ECO:0000256" key="2">
    <source>
        <dbReference type="ARBA" id="ARBA00006421"/>
    </source>
</evidence>
<comment type="similarity">
    <text evidence="2">Belongs to the nuclear hormone receptor family. NR2 subfamily.</text>
</comment>
<dbReference type="GO" id="GO:0003700">
    <property type="term" value="F:DNA-binding transcription factor activity"/>
    <property type="evidence" value="ECO:0007669"/>
    <property type="project" value="InterPro"/>
</dbReference>
<keyword evidence="10" id="KW-0539">Nucleus</keyword>
<sequence length="160" mass="17854">MGNFGVKVDERPPSGASNLPVSNCLICGDKATGKHYGAYSCDGCKGFFRRSVRRKHTYSCRYNRTCTIDKDMRNQCRFCRLKKCFRVGMNRAAVQHERDKISNRRSFYDAPGLNGTLIDISTLLCAEVESKESAEPIEAKKISSSGPLTLSDICSAFKVH</sequence>
<evidence type="ECO:0000256" key="4">
    <source>
        <dbReference type="ARBA" id="ARBA00022771"/>
    </source>
</evidence>
<evidence type="ECO:0000256" key="1">
    <source>
        <dbReference type="ARBA" id="ARBA00004123"/>
    </source>
</evidence>
<dbReference type="Pfam" id="PF00105">
    <property type="entry name" value="zf-C4"/>
    <property type="match status" value="1"/>
</dbReference>
<dbReference type="InterPro" id="IPR049636">
    <property type="entry name" value="HNF4-like_DBD"/>
</dbReference>
<dbReference type="Proteomes" id="UP000321570">
    <property type="component" value="Unassembled WGS sequence"/>
</dbReference>
<dbReference type="InterPro" id="IPR013088">
    <property type="entry name" value="Znf_NHR/GATA"/>
</dbReference>
<dbReference type="GO" id="GO:0000978">
    <property type="term" value="F:RNA polymerase II cis-regulatory region sequence-specific DNA binding"/>
    <property type="evidence" value="ECO:0007669"/>
    <property type="project" value="InterPro"/>
</dbReference>
<keyword evidence="4" id="KW-0863">Zinc-finger</keyword>
<dbReference type="CDD" id="cd06960">
    <property type="entry name" value="NR_DBD_HNF4A"/>
    <property type="match status" value="1"/>
</dbReference>
<dbReference type="PROSITE" id="PS51030">
    <property type="entry name" value="NUCLEAR_REC_DBD_2"/>
    <property type="match status" value="1"/>
</dbReference>
<dbReference type="SMART" id="SM00399">
    <property type="entry name" value="ZnF_C4"/>
    <property type="match status" value="1"/>
</dbReference>
<evidence type="ECO:0000259" key="11">
    <source>
        <dbReference type="PROSITE" id="PS51030"/>
    </source>
</evidence>
<evidence type="ECO:0000256" key="9">
    <source>
        <dbReference type="ARBA" id="ARBA00023170"/>
    </source>
</evidence>
<dbReference type="PRINTS" id="PR00047">
    <property type="entry name" value="STROIDFINGER"/>
</dbReference>
<keyword evidence="3" id="KW-0479">Metal-binding</keyword>
<dbReference type="GO" id="GO:0005634">
    <property type="term" value="C:nucleus"/>
    <property type="evidence" value="ECO:0007669"/>
    <property type="project" value="UniProtKB-SubCell"/>
</dbReference>
<dbReference type="GO" id="GO:0008270">
    <property type="term" value="F:zinc ion binding"/>
    <property type="evidence" value="ECO:0007669"/>
    <property type="project" value="UniProtKB-KW"/>
</dbReference>
<dbReference type="PANTHER" id="PTHR24083">
    <property type="entry name" value="NUCLEAR HORMONE RECEPTOR"/>
    <property type="match status" value="1"/>
</dbReference>
<evidence type="ECO:0000256" key="5">
    <source>
        <dbReference type="ARBA" id="ARBA00022833"/>
    </source>
</evidence>
<dbReference type="FunFam" id="3.30.50.10:FF:000012">
    <property type="entry name" value="Hepatocyte nuclear factor 4, alpha"/>
    <property type="match status" value="1"/>
</dbReference>
<evidence type="ECO:0000256" key="3">
    <source>
        <dbReference type="ARBA" id="ARBA00022723"/>
    </source>
</evidence>
<evidence type="ECO:0000256" key="10">
    <source>
        <dbReference type="ARBA" id="ARBA00023242"/>
    </source>
</evidence>
<keyword evidence="13" id="KW-1185">Reference proteome</keyword>
<keyword evidence="8" id="KW-0804">Transcription</keyword>
<evidence type="ECO:0000313" key="12">
    <source>
        <dbReference type="EMBL" id="VUZ52250.1"/>
    </source>
</evidence>
<gene>
    <name evidence="12" type="ORF">WMSIL1_LOCUS10762</name>
</gene>
<evidence type="ECO:0000256" key="6">
    <source>
        <dbReference type="ARBA" id="ARBA00023015"/>
    </source>
</evidence>
<dbReference type="PROSITE" id="PS00031">
    <property type="entry name" value="NUCLEAR_REC_DBD_1"/>
    <property type="match status" value="1"/>
</dbReference>
<comment type="subcellular location">
    <subcellularLocation>
        <location evidence="1">Nucleus</location>
    </subcellularLocation>
</comment>
<evidence type="ECO:0000256" key="8">
    <source>
        <dbReference type="ARBA" id="ARBA00023163"/>
    </source>
</evidence>
<keyword evidence="7" id="KW-0238">DNA-binding</keyword>
<keyword evidence="9" id="KW-0675">Receptor</keyword>
<dbReference type="InterPro" id="IPR001628">
    <property type="entry name" value="Znf_hrmn_rcpt"/>
</dbReference>
<protein>
    <recommendedName>
        <fullName evidence="11">Nuclear receptor domain-containing protein</fullName>
    </recommendedName>
</protein>